<comment type="caution">
    <text evidence="2">The sequence shown here is derived from an EMBL/GenBank/DDBJ whole genome shotgun (WGS) entry which is preliminary data.</text>
</comment>
<keyword evidence="3" id="KW-1185">Reference proteome</keyword>
<dbReference type="InterPro" id="IPR036188">
    <property type="entry name" value="FAD/NAD-bd_sf"/>
</dbReference>
<accession>A0ABQ1K0X0</accession>
<proteinExistence type="predicted"/>
<dbReference type="Pfam" id="PF04820">
    <property type="entry name" value="Trp_halogenase"/>
    <property type="match status" value="1"/>
</dbReference>
<dbReference type="Proteomes" id="UP000628854">
    <property type="component" value="Unassembled WGS sequence"/>
</dbReference>
<dbReference type="PANTHER" id="PTHR43747">
    <property type="entry name" value="FAD-BINDING PROTEIN"/>
    <property type="match status" value="1"/>
</dbReference>
<dbReference type="PANTHER" id="PTHR43747:SF4">
    <property type="entry name" value="FLAVIN-DEPENDENT TRYPTOPHAN HALOGENASE"/>
    <property type="match status" value="1"/>
</dbReference>
<evidence type="ECO:0000313" key="2">
    <source>
        <dbReference type="EMBL" id="GGB80822.1"/>
    </source>
</evidence>
<organism evidence="2 3">
    <name type="scientific">Henriciella pelagia</name>
    <dbReference type="NCBI Taxonomy" id="1977912"/>
    <lineage>
        <taxon>Bacteria</taxon>
        <taxon>Pseudomonadati</taxon>
        <taxon>Pseudomonadota</taxon>
        <taxon>Alphaproteobacteria</taxon>
        <taxon>Hyphomonadales</taxon>
        <taxon>Hyphomonadaceae</taxon>
        <taxon>Henriciella</taxon>
    </lineage>
</organism>
<dbReference type="PIRSF" id="PIRSF011396">
    <property type="entry name" value="Trp_halogenase"/>
    <property type="match status" value="1"/>
</dbReference>
<dbReference type="SUPFAM" id="SSF51905">
    <property type="entry name" value="FAD/NAD(P)-binding domain"/>
    <property type="match status" value="1"/>
</dbReference>
<gene>
    <name evidence="2" type="ORF">GCM10011503_32000</name>
</gene>
<sequence>MSGVKAQQISKVVIVGGGTAGWITAAAMARLLPSAIEIVLVESDAIGTVGVGEATIPQIRRLNGVLGLDEDDFVRKTRATFKLGIEFNNWGRRGDSYLHTFGDPGINLASLSFHQYWLKARAEGSDASLWDYSLHHKVAYANKFGRMERVGNTSMTGLAYAFHFDAGLYAAYLRHYAEKEGVKRIEGKINDVSLHGESGFIKSVGLESGQQVSGDLFIDCSGFRGLLINGSLGVGYQDWSKWLPCNRAVAVGSQRKNPLVPYTKATAHGAGWQWRIPLQHRTGNGHVFCDSFISVDEASDILLANLDAEAIGEPRPLGFTTGRREKFWKKNCVSIGLSSGFLEPLESTSIHLIQSNVSRLIELFPSAGFEPAIIEEYNRQVAHEYELVRDFLILHYHLTARDDTEFWRYCANMDVPDSLRAKMALFEAGGRLWKDAEDLFREASWVQVMIGQGLMPKGYHAMADRLSSDQLQRMMRDLKAIIAKAEGSLPSHADFIAAHCNADLQ</sequence>
<keyword evidence="1" id="KW-0472">Membrane</keyword>
<name>A0ABQ1K0X0_9PROT</name>
<keyword evidence="1" id="KW-1133">Transmembrane helix</keyword>
<keyword evidence="1" id="KW-0812">Transmembrane</keyword>
<reference evidence="3" key="1">
    <citation type="journal article" date="2019" name="Int. J. Syst. Evol. Microbiol.">
        <title>The Global Catalogue of Microorganisms (GCM) 10K type strain sequencing project: providing services to taxonomists for standard genome sequencing and annotation.</title>
        <authorList>
            <consortium name="The Broad Institute Genomics Platform"/>
            <consortium name="The Broad Institute Genome Sequencing Center for Infectious Disease"/>
            <person name="Wu L."/>
            <person name="Ma J."/>
        </authorList>
    </citation>
    <scope>NUCLEOTIDE SEQUENCE [LARGE SCALE GENOMIC DNA]</scope>
    <source>
        <strain evidence="3">CGMCC 1.15928</strain>
    </source>
</reference>
<dbReference type="Gene3D" id="3.50.50.60">
    <property type="entry name" value="FAD/NAD(P)-binding domain"/>
    <property type="match status" value="1"/>
</dbReference>
<feature type="transmembrane region" description="Helical" evidence="1">
    <location>
        <begin position="12"/>
        <end position="32"/>
    </location>
</feature>
<evidence type="ECO:0000256" key="1">
    <source>
        <dbReference type="SAM" id="Phobius"/>
    </source>
</evidence>
<dbReference type="InterPro" id="IPR033856">
    <property type="entry name" value="Trp_halogen"/>
</dbReference>
<evidence type="ECO:0000313" key="3">
    <source>
        <dbReference type="Proteomes" id="UP000628854"/>
    </source>
</evidence>
<dbReference type="InterPro" id="IPR050816">
    <property type="entry name" value="Flavin-dep_Halogenase_NPB"/>
</dbReference>
<protein>
    <submittedName>
        <fullName evidence="2">Tryptophan halogenase</fullName>
    </submittedName>
</protein>
<dbReference type="EMBL" id="BMKF01000003">
    <property type="protein sequence ID" value="GGB80822.1"/>
    <property type="molecule type" value="Genomic_DNA"/>
</dbReference>
<dbReference type="InterPro" id="IPR006905">
    <property type="entry name" value="Flavin_halogenase"/>
</dbReference>